<accession>S0K240</accession>
<dbReference type="AlphaFoldDB" id="S0K240"/>
<keyword evidence="2" id="KW-1185">Reference proteome</keyword>
<proteinExistence type="predicted"/>
<gene>
    <name evidence="1" type="ORF">I568_00043</name>
</gene>
<dbReference type="STRING" id="1121865.OMW_02232"/>
<evidence type="ECO:0000313" key="1">
    <source>
        <dbReference type="EMBL" id="EOW87757.1"/>
    </source>
</evidence>
<organism evidence="1 2">
    <name type="scientific">Enterococcus columbae DSM 7374 = ATCC 51263</name>
    <dbReference type="NCBI Taxonomy" id="1121865"/>
    <lineage>
        <taxon>Bacteria</taxon>
        <taxon>Bacillati</taxon>
        <taxon>Bacillota</taxon>
        <taxon>Bacilli</taxon>
        <taxon>Lactobacillales</taxon>
        <taxon>Enterococcaceae</taxon>
        <taxon>Enterococcus</taxon>
    </lineage>
</organism>
<reference evidence="1 2" key="1">
    <citation type="submission" date="2013-03" db="EMBL/GenBank/DDBJ databases">
        <title>The Genome Sequence of Enterococcus columbae ATCC_51263 (PacBio/Illumina hybrid assembly).</title>
        <authorList>
            <consortium name="The Broad Institute Genomics Platform"/>
            <consortium name="The Broad Institute Genome Sequencing Center for Infectious Disease"/>
            <person name="Earl A."/>
            <person name="Russ C."/>
            <person name="Gilmore M."/>
            <person name="Surin D."/>
            <person name="Walker B."/>
            <person name="Young S."/>
            <person name="Zeng Q."/>
            <person name="Gargeya S."/>
            <person name="Fitzgerald M."/>
            <person name="Haas B."/>
            <person name="Abouelleil A."/>
            <person name="Allen A.W."/>
            <person name="Alvarado L."/>
            <person name="Arachchi H.M."/>
            <person name="Berlin A.M."/>
            <person name="Chapman S.B."/>
            <person name="Gainer-Dewar J."/>
            <person name="Goldberg J."/>
            <person name="Griggs A."/>
            <person name="Gujja S."/>
            <person name="Hansen M."/>
            <person name="Howarth C."/>
            <person name="Imamovic A."/>
            <person name="Ireland A."/>
            <person name="Larimer J."/>
            <person name="McCowan C."/>
            <person name="Murphy C."/>
            <person name="Pearson M."/>
            <person name="Poon T.W."/>
            <person name="Priest M."/>
            <person name="Roberts A."/>
            <person name="Saif S."/>
            <person name="Shea T."/>
            <person name="Sisk P."/>
            <person name="Sykes S."/>
            <person name="Wortman J."/>
            <person name="Nusbaum C."/>
            <person name="Birren B."/>
        </authorList>
    </citation>
    <scope>NUCLEOTIDE SEQUENCE [LARGE SCALE GENOMIC DNA]</scope>
    <source>
        <strain evidence="1 2">ATCC 51263</strain>
    </source>
</reference>
<protein>
    <submittedName>
        <fullName evidence="1">Uncharacterized protein</fullName>
    </submittedName>
</protein>
<sequence>MTYVCLFNSGILTIATNDESVEFITYVSPKSKMYSGYEDGNVEITK</sequence>
<name>S0K240_9ENTE</name>
<dbReference type="EMBL" id="ASWJ01000001">
    <property type="protein sequence ID" value="EOW87757.1"/>
    <property type="molecule type" value="Genomic_DNA"/>
</dbReference>
<dbReference type="Proteomes" id="UP000014113">
    <property type="component" value="Unassembled WGS sequence"/>
</dbReference>
<comment type="caution">
    <text evidence="1">The sequence shown here is derived from an EMBL/GenBank/DDBJ whole genome shotgun (WGS) entry which is preliminary data.</text>
</comment>
<evidence type="ECO:0000313" key="2">
    <source>
        <dbReference type="Proteomes" id="UP000014113"/>
    </source>
</evidence>